<feature type="transmembrane region" description="Helical" evidence="6">
    <location>
        <begin position="112"/>
        <end position="132"/>
    </location>
</feature>
<dbReference type="OrthoDB" id="5329176at2759"/>
<keyword evidence="9" id="KW-1185">Reference proteome</keyword>
<evidence type="ECO:0000259" key="7">
    <source>
        <dbReference type="Pfam" id="PF20684"/>
    </source>
</evidence>
<name>A0A2J6SJA9_9HELO</name>
<dbReference type="PANTHER" id="PTHR33048:SF47">
    <property type="entry name" value="INTEGRAL MEMBRANE PROTEIN-RELATED"/>
    <property type="match status" value="1"/>
</dbReference>
<evidence type="ECO:0000256" key="5">
    <source>
        <dbReference type="ARBA" id="ARBA00038359"/>
    </source>
</evidence>
<organism evidence="8 9">
    <name type="scientific">Hyaloscypha bicolor E</name>
    <dbReference type="NCBI Taxonomy" id="1095630"/>
    <lineage>
        <taxon>Eukaryota</taxon>
        <taxon>Fungi</taxon>
        <taxon>Dikarya</taxon>
        <taxon>Ascomycota</taxon>
        <taxon>Pezizomycotina</taxon>
        <taxon>Leotiomycetes</taxon>
        <taxon>Helotiales</taxon>
        <taxon>Hyaloscyphaceae</taxon>
        <taxon>Hyaloscypha</taxon>
        <taxon>Hyaloscypha bicolor</taxon>
    </lineage>
</organism>
<feature type="transmembrane region" description="Helical" evidence="6">
    <location>
        <begin position="245"/>
        <end position="265"/>
    </location>
</feature>
<evidence type="ECO:0000256" key="2">
    <source>
        <dbReference type="ARBA" id="ARBA00022692"/>
    </source>
</evidence>
<evidence type="ECO:0000256" key="3">
    <source>
        <dbReference type="ARBA" id="ARBA00022989"/>
    </source>
</evidence>
<gene>
    <name evidence="8" type="ORF">K444DRAFT_638152</name>
</gene>
<comment type="similarity">
    <text evidence="5">Belongs to the SAT4 family.</text>
</comment>
<keyword evidence="4 6" id="KW-0472">Membrane</keyword>
<feature type="transmembrane region" description="Helical" evidence="6">
    <location>
        <begin position="321"/>
        <end position="342"/>
    </location>
</feature>
<dbReference type="STRING" id="1095630.A0A2J6SJA9"/>
<dbReference type="RefSeq" id="XP_024727745.1">
    <property type="nucleotide sequence ID" value="XM_024884214.1"/>
</dbReference>
<evidence type="ECO:0000313" key="8">
    <source>
        <dbReference type="EMBL" id="PMD50841.1"/>
    </source>
</evidence>
<dbReference type="PANTHER" id="PTHR33048">
    <property type="entry name" value="PTH11-LIKE INTEGRAL MEMBRANE PROTEIN (AFU_ORTHOLOGUE AFUA_5G11245)"/>
    <property type="match status" value="1"/>
</dbReference>
<sequence>MEFPASVGRGDRSCMIPFGYGGRDEQIAELGVILFPFAWSPATLCLSCISTALQSSPDLLSNPITSCQNTTLLTPLWACLQRSCSFQEQSQYYTATQPICSRQPVPSRGLPALIEPAVLGPVTLLAVGARLYSRYTVSKTFGTDDYLIFEASCIYTGTIVLYIFSAFLFRVWGRQGYLLIRGKYNAWIRKAYLEYRPSGYQDSLTGAQIFYIGELSYLTCLTLIRLSILFFYLRIFMKRRFRVTVWITIIFVGASGLAFLIAALLQCVPISGVFDRSIPSTCLSLNAVAFSNAGIGITQDLIILFLPFPEVIYLTMMTRKKIILILMFLLGSSACLTSIIRLRYLRAFATSTDETWDDQFGSLWPFAEESVAIICACMSAIRKLLSNYLPNIFDMGGSSNKNDVLQFSTYGETRPASLYPMSIVSVERRSKRISTILTGDENLRADAEGIPFRWSVDVSAEPEALA</sequence>
<accession>A0A2J6SJA9</accession>
<dbReference type="InterPro" id="IPR049326">
    <property type="entry name" value="Rhodopsin_dom_fungi"/>
</dbReference>
<protein>
    <recommendedName>
        <fullName evidence="7">Rhodopsin domain-containing protein</fullName>
    </recommendedName>
</protein>
<feature type="domain" description="Rhodopsin" evidence="7">
    <location>
        <begin position="129"/>
        <end position="386"/>
    </location>
</feature>
<dbReference type="InParanoid" id="A0A2J6SJA9"/>
<feature type="transmembrane region" description="Helical" evidence="6">
    <location>
        <begin position="209"/>
        <end position="233"/>
    </location>
</feature>
<evidence type="ECO:0000256" key="4">
    <source>
        <dbReference type="ARBA" id="ARBA00023136"/>
    </source>
</evidence>
<evidence type="ECO:0000313" key="9">
    <source>
        <dbReference type="Proteomes" id="UP000235371"/>
    </source>
</evidence>
<proteinExistence type="inferred from homology"/>
<feature type="transmembrane region" description="Helical" evidence="6">
    <location>
        <begin position="153"/>
        <end position="172"/>
    </location>
</feature>
<dbReference type="AlphaFoldDB" id="A0A2J6SJA9"/>
<evidence type="ECO:0000256" key="6">
    <source>
        <dbReference type="SAM" id="Phobius"/>
    </source>
</evidence>
<dbReference type="InterPro" id="IPR052337">
    <property type="entry name" value="SAT4-like"/>
</dbReference>
<comment type="subcellular location">
    <subcellularLocation>
        <location evidence="1">Membrane</location>
        <topology evidence="1">Multi-pass membrane protein</topology>
    </subcellularLocation>
</comment>
<reference evidence="8 9" key="1">
    <citation type="submission" date="2016-04" db="EMBL/GenBank/DDBJ databases">
        <title>A degradative enzymes factory behind the ericoid mycorrhizal symbiosis.</title>
        <authorList>
            <consortium name="DOE Joint Genome Institute"/>
            <person name="Martino E."/>
            <person name="Morin E."/>
            <person name="Grelet G."/>
            <person name="Kuo A."/>
            <person name="Kohler A."/>
            <person name="Daghino S."/>
            <person name="Barry K."/>
            <person name="Choi C."/>
            <person name="Cichocki N."/>
            <person name="Clum A."/>
            <person name="Copeland A."/>
            <person name="Hainaut M."/>
            <person name="Haridas S."/>
            <person name="Labutti K."/>
            <person name="Lindquist E."/>
            <person name="Lipzen A."/>
            <person name="Khouja H.-R."/>
            <person name="Murat C."/>
            <person name="Ohm R."/>
            <person name="Olson A."/>
            <person name="Spatafora J."/>
            <person name="Veneault-Fourrey C."/>
            <person name="Henrissat B."/>
            <person name="Grigoriev I."/>
            <person name="Martin F."/>
            <person name="Perotto S."/>
        </authorList>
    </citation>
    <scope>NUCLEOTIDE SEQUENCE [LARGE SCALE GENOMIC DNA]</scope>
    <source>
        <strain evidence="8 9">E</strain>
    </source>
</reference>
<keyword evidence="2 6" id="KW-0812">Transmembrane</keyword>
<dbReference type="Proteomes" id="UP000235371">
    <property type="component" value="Unassembled WGS sequence"/>
</dbReference>
<dbReference type="Pfam" id="PF20684">
    <property type="entry name" value="Fung_rhodopsin"/>
    <property type="match status" value="1"/>
</dbReference>
<dbReference type="GeneID" id="36592291"/>
<dbReference type="GO" id="GO:0016020">
    <property type="term" value="C:membrane"/>
    <property type="evidence" value="ECO:0007669"/>
    <property type="project" value="UniProtKB-SubCell"/>
</dbReference>
<feature type="transmembrane region" description="Helical" evidence="6">
    <location>
        <begin position="285"/>
        <end position="309"/>
    </location>
</feature>
<evidence type="ECO:0000256" key="1">
    <source>
        <dbReference type="ARBA" id="ARBA00004141"/>
    </source>
</evidence>
<dbReference type="EMBL" id="KZ613913">
    <property type="protein sequence ID" value="PMD50841.1"/>
    <property type="molecule type" value="Genomic_DNA"/>
</dbReference>
<keyword evidence="3 6" id="KW-1133">Transmembrane helix</keyword>